<organism evidence="1 2">
    <name type="scientific">Halobacteriovorax marinus</name>
    <dbReference type="NCBI Taxonomy" id="97084"/>
    <lineage>
        <taxon>Bacteria</taxon>
        <taxon>Pseudomonadati</taxon>
        <taxon>Bdellovibrionota</taxon>
        <taxon>Bacteriovoracia</taxon>
        <taxon>Bacteriovoracales</taxon>
        <taxon>Halobacteriovoraceae</taxon>
        <taxon>Halobacteriovorax</taxon>
    </lineage>
</organism>
<protein>
    <recommendedName>
        <fullName evidence="3">DUF1348 domain-containing protein</fullName>
    </recommendedName>
</protein>
<dbReference type="Pfam" id="PF07080">
    <property type="entry name" value="DUF1348"/>
    <property type="match status" value="1"/>
</dbReference>
<gene>
    <name evidence="1" type="ORF">A9Q84_15215</name>
</gene>
<name>A0A1Y5F5K7_9BACT</name>
<evidence type="ECO:0000313" key="2">
    <source>
        <dbReference type="Proteomes" id="UP000196531"/>
    </source>
</evidence>
<accession>A0A1Y5F5K7</accession>
<evidence type="ECO:0000313" key="1">
    <source>
        <dbReference type="EMBL" id="OUR95848.1"/>
    </source>
</evidence>
<sequence length="158" mass="18919">MNEKKYPLPPFTHKTALEKVRLAEDAWNSRDPLKIAQAYSVNSEWRNRSEFIKGRDEIIQFLENKWSAESHYKLIKELWAFSDTFIAVRFQYEWYHCKEKQWYRAYGNENWEFDSDGLMKRRQASINDVPISEKELLFTWKNFGARPVSFPGLSELGL</sequence>
<dbReference type="PANTHER" id="PTHR31757:SF0">
    <property type="entry name" value="SLL0781 PROTEIN"/>
    <property type="match status" value="1"/>
</dbReference>
<dbReference type="EMBL" id="MAAO01000007">
    <property type="protein sequence ID" value="OUR95848.1"/>
    <property type="molecule type" value="Genomic_DNA"/>
</dbReference>
<dbReference type="Proteomes" id="UP000196531">
    <property type="component" value="Unassembled WGS sequence"/>
</dbReference>
<dbReference type="InterPro" id="IPR009783">
    <property type="entry name" value="DUF1348"/>
</dbReference>
<dbReference type="SUPFAM" id="SSF54427">
    <property type="entry name" value="NTF2-like"/>
    <property type="match status" value="1"/>
</dbReference>
<proteinExistence type="predicted"/>
<evidence type="ECO:0008006" key="3">
    <source>
        <dbReference type="Google" id="ProtNLM"/>
    </source>
</evidence>
<dbReference type="AlphaFoldDB" id="A0A1Y5F5K7"/>
<comment type="caution">
    <text evidence="1">The sequence shown here is derived from an EMBL/GenBank/DDBJ whole genome shotgun (WGS) entry which is preliminary data.</text>
</comment>
<dbReference type="PANTHER" id="PTHR31757">
    <property type="entry name" value="SLL0781 PROTEIN"/>
    <property type="match status" value="1"/>
</dbReference>
<reference evidence="2" key="1">
    <citation type="journal article" date="2017" name="Proc. Natl. Acad. Sci. U.S.A.">
        <title>Simulation of Deepwater Horizon oil plume reveals substrate specialization within a complex community of hydrocarbon-degraders.</title>
        <authorList>
            <person name="Hu P."/>
            <person name="Dubinsky E.A."/>
            <person name="Probst A.J."/>
            <person name="Wang J."/>
            <person name="Sieber C.M.K."/>
            <person name="Tom L.M."/>
            <person name="Gardinali P."/>
            <person name="Banfield J.F."/>
            <person name="Atlas R.M."/>
            <person name="Andersen G.L."/>
        </authorList>
    </citation>
    <scope>NUCLEOTIDE SEQUENCE [LARGE SCALE GENOMIC DNA]</scope>
</reference>
<dbReference type="Gene3D" id="3.10.450.50">
    <property type="match status" value="1"/>
</dbReference>
<dbReference type="InterPro" id="IPR032710">
    <property type="entry name" value="NTF2-like_dom_sf"/>
</dbReference>